<dbReference type="RefSeq" id="WP_252850563.1">
    <property type="nucleotide sequence ID" value="NZ_JAMXLR010000003.1"/>
</dbReference>
<evidence type="ECO:0000259" key="1">
    <source>
        <dbReference type="Pfam" id="PF13451"/>
    </source>
</evidence>
<proteinExistence type="predicted"/>
<feature type="domain" description="Probable zinc-binding" evidence="1">
    <location>
        <begin position="72"/>
        <end position="118"/>
    </location>
</feature>
<protein>
    <submittedName>
        <fullName evidence="2">Zinc-ribbon domain-containing protein</fullName>
    </submittedName>
</protein>
<evidence type="ECO:0000313" key="2">
    <source>
        <dbReference type="EMBL" id="MCO6042465.1"/>
    </source>
</evidence>
<dbReference type="Pfam" id="PF13451">
    <property type="entry name" value="zf_Tbcl"/>
    <property type="match status" value="1"/>
</dbReference>
<feature type="non-terminal residue" evidence="2">
    <location>
        <position position="165"/>
    </location>
</feature>
<keyword evidence="3" id="KW-1185">Reference proteome</keyword>
<reference evidence="2" key="1">
    <citation type="submission" date="2022-06" db="EMBL/GenBank/DDBJ databases">
        <title>Aeoliella straminimaris, a novel planctomycete from sediments.</title>
        <authorList>
            <person name="Vitorino I.R."/>
            <person name="Lage O.M."/>
        </authorList>
    </citation>
    <scope>NUCLEOTIDE SEQUENCE</scope>
    <source>
        <strain evidence="2">ICT_H6.2</strain>
    </source>
</reference>
<dbReference type="InterPro" id="IPR025306">
    <property type="entry name" value="Zn-bnd_dom_prob"/>
</dbReference>
<dbReference type="Proteomes" id="UP001155241">
    <property type="component" value="Unassembled WGS sequence"/>
</dbReference>
<accession>A0A9X2F5C0</accession>
<sequence length="165" mass="19936">MPKKGRRTVERENVLHPRYGTAPIESAYNVPYDQIVEGYWQYRHEHLYPQTAIPADLSKQNFSTFPREYYVDIQKTCRECGRPFIFFAREQQFWYEELGLYIDVDCVACYECRKEERLAKRHREVFSKYINNLPTNCRELTALLESGVYLWQKKELQNVHTLRRL</sequence>
<evidence type="ECO:0000313" key="3">
    <source>
        <dbReference type="Proteomes" id="UP001155241"/>
    </source>
</evidence>
<name>A0A9X2F5C0_9BACT</name>
<gene>
    <name evidence="2" type="ORF">NG895_00960</name>
</gene>
<organism evidence="2 3">
    <name type="scientific">Aeoliella straminimaris</name>
    <dbReference type="NCBI Taxonomy" id="2954799"/>
    <lineage>
        <taxon>Bacteria</taxon>
        <taxon>Pseudomonadati</taxon>
        <taxon>Planctomycetota</taxon>
        <taxon>Planctomycetia</taxon>
        <taxon>Pirellulales</taxon>
        <taxon>Lacipirellulaceae</taxon>
        <taxon>Aeoliella</taxon>
    </lineage>
</organism>
<dbReference type="AlphaFoldDB" id="A0A9X2F5C0"/>
<dbReference type="EMBL" id="JAMXLR010000003">
    <property type="protein sequence ID" value="MCO6042465.1"/>
    <property type="molecule type" value="Genomic_DNA"/>
</dbReference>
<comment type="caution">
    <text evidence="2">The sequence shown here is derived from an EMBL/GenBank/DDBJ whole genome shotgun (WGS) entry which is preliminary data.</text>
</comment>